<name>A0ABU0ARH4_9BACI</name>
<keyword evidence="1" id="KW-0812">Transmembrane</keyword>
<keyword evidence="1" id="KW-1133">Transmembrane helix</keyword>
<dbReference type="EMBL" id="JAUSUB010000055">
    <property type="protein sequence ID" value="MDQ0273867.1"/>
    <property type="molecule type" value="Genomic_DNA"/>
</dbReference>
<dbReference type="RefSeq" id="WP_307480531.1">
    <property type="nucleotide sequence ID" value="NZ_JAUSUB010000055.1"/>
</dbReference>
<reference evidence="2 3" key="1">
    <citation type="submission" date="2023-07" db="EMBL/GenBank/DDBJ databases">
        <title>Genomic Encyclopedia of Type Strains, Phase IV (KMG-IV): sequencing the most valuable type-strain genomes for metagenomic binning, comparative biology and taxonomic classification.</title>
        <authorList>
            <person name="Goeker M."/>
        </authorList>
    </citation>
    <scope>NUCLEOTIDE SEQUENCE [LARGE SCALE GENOMIC DNA]</scope>
    <source>
        <strain evidence="2 3">DSM 23494</strain>
    </source>
</reference>
<gene>
    <name evidence="2" type="ORF">J2S17_005824</name>
</gene>
<proteinExistence type="predicted"/>
<organism evidence="2 3">
    <name type="scientific">Cytobacillus purgationiresistens</name>
    <dbReference type="NCBI Taxonomy" id="863449"/>
    <lineage>
        <taxon>Bacteria</taxon>
        <taxon>Bacillati</taxon>
        <taxon>Bacillota</taxon>
        <taxon>Bacilli</taxon>
        <taxon>Bacillales</taxon>
        <taxon>Bacillaceae</taxon>
        <taxon>Cytobacillus</taxon>
    </lineage>
</organism>
<protein>
    <recommendedName>
        <fullName evidence="4">DUF4305 domain-containing protein</fullName>
    </recommendedName>
</protein>
<feature type="transmembrane region" description="Helical" evidence="1">
    <location>
        <begin position="7"/>
        <end position="27"/>
    </location>
</feature>
<evidence type="ECO:0000313" key="2">
    <source>
        <dbReference type="EMBL" id="MDQ0273867.1"/>
    </source>
</evidence>
<comment type="caution">
    <text evidence="2">The sequence shown here is derived from an EMBL/GenBank/DDBJ whole genome shotgun (WGS) entry which is preliminary data.</text>
</comment>
<evidence type="ECO:0000256" key="1">
    <source>
        <dbReference type="SAM" id="Phobius"/>
    </source>
</evidence>
<sequence length="68" mass="7816">MSRTPLITGIIYLILGFLLTYFAIFNLQNGADWGFFTYLLLILATFDIGGGIRMIAFHFKIKKLQQKK</sequence>
<dbReference type="Pfam" id="PF14146">
    <property type="entry name" value="DUF4305"/>
    <property type="match status" value="1"/>
</dbReference>
<dbReference type="InterPro" id="IPR025426">
    <property type="entry name" value="DUF4305"/>
</dbReference>
<evidence type="ECO:0000313" key="3">
    <source>
        <dbReference type="Proteomes" id="UP001238088"/>
    </source>
</evidence>
<keyword evidence="3" id="KW-1185">Reference proteome</keyword>
<accession>A0ABU0ARH4</accession>
<evidence type="ECO:0008006" key="4">
    <source>
        <dbReference type="Google" id="ProtNLM"/>
    </source>
</evidence>
<dbReference type="Proteomes" id="UP001238088">
    <property type="component" value="Unassembled WGS sequence"/>
</dbReference>
<keyword evidence="1" id="KW-0472">Membrane</keyword>
<feature type="transmembrane region" description="Helical" evidence="1">
    <location>
        <begin position="33"/>
        <end position="59"/>
    </location>
</feature>